<dbReference type="RefSeq" id="WP_006290114.1">
    <property type="nucleotide sequence ID" value="NZ_AP012333.1"/>
</dbReference>
<evidence type="ECO:0000313" key="8">
    <source>
        <dbReference type="Proteomes" id="UP000004946"/>
    </source>
</evidence>
<dbReference type="eggNOG" id="COG1841">
    <property type="taxonomic scope" value="Bacteria"/>
</dbReference>
<dbReference type="HAMAP" id="MF_01371_B">
    <property type="entry name" value="Ribosomal_uL30_B"/>
    <property type="match status" value="1"/>
</dbReference>
<sequence>MAKENQLKITLVKGVAGATRRQKDNVRTLGLHKIGQSTVRPDSSAVRGLVRKVAHLVTVEEA</sequence>
<keyword evidence="3 5" id="KW-0689">Ribosomal protein</keyword>
<keyword evidence="4 5" id="KW-0687">Ribonucleoprotein</keyword>
<evidence type="ECO:0000256" key="5">
    <source>
        <dbReference type="HAMAP-Rule" id="MF_01371"/>
    </source>
</evidence>
<keyword evidence="8" id="KW-1185">Reference proteome</keyword>
<dbReference type="PANTHER" id="PTHR15892:SF2">
    <property type="entry name" value="LARGE RIBOSOMAL SUBUNIT PROTEIN UL30M"/>
    <property type="match status" value="1"/>
</dbReference>
<dbReference type="GO" id="GO:0003735">
    <property type="term" value="F:structural constituent of ribosome"/>
    <property type="evidence" value="ECO:0007669"/>
    <property type="project" value="InterPro"/>
</dbReference>
<evidence type="ECO:0000256" key="3">
    <source>
        <dbReference type="ARBA" id="ARBA00022980"/>
    </source>
</evidence>
<dbReference type="AlphaFoldDB" id="E6K013"/>
<evidence type="ECO:0000256" key="1">
    <source>
        <dbReference type="ARBA" id="ARBA00007594"/>
    </source>
</evidence>
<evidence type="ECO:0000259" key="6">
    <source>
        <dbReference type="Pfam" id="PF00327"/>
    </source>
</evidence>
<dbReference type="Pfam" id="PF00327">
    <property type="entry name" value="Ribosomal_L30"/>
    <property type="match status" value="1"/>
</dbReference>
<organism evidence="7 8">
    <name type="scientific">Parascardovia denticolens DSM 10105 = JCM 12538</name>
    <dbReference type="NCBI Taxonomy" id="864564"/>
    <lineage>
        <taxon>Bacteria</taxon>
        <taxon>Bacillati</taxon>
        <taxon>Actinomycetota</taxon>
        <taxon>Actinomycetes</taxon>
        <taxon>Bifidobacteriales</taxon>
        <taxon>Bifidobacteriaceae</taxon>
        <taxon>Parascardovia</taxon>
    </lineage>
</organism>
<reference evidence="7 8" key="1">
    <citation type="submission" date="2010-12" db="EMBL/GenBank/DDBJ databases">
        <authorList>
            <person name="Muzny D."/>
            <person name="Qin X."/>
            <person name="Buhay C."/>
            <person name="Dugan-Rocha S."/>
            <person name="Ding Y."/>
            <person name="Chen G."/>
            <person name="Hawes A."/>
            <person name="Holder M."/>
            <person name="Jhangiani S."/>
            <person name="Johnson A."/>
            <person name="Khan Z."/>
            <person name="Li Z."/>
            <person name="Liu W."/>
            <person name="Liu X."/>
            <person name="Perez L."/>
            <person name="Shen H."/>
            <person name="Wang Q."/>
            <person name="Watt J."/>
            <person name="Xi L."/>
            <person name="Xin Y."/>
            <person name="Zhou J."/>
            <person name="Deng J."/>
            <person name="Jiang H."/>
            <person name="Liu Y."/>
            <person name="Qu J."/>
            <person name="Song X.-Z."/>
            <person name="Zhang L."/>
            <person name="Villasana D."/>
            <person name="Johnson A."/>
            <person name="Liu J."/>
            <person name="Liyanage D."/>
            <person name="Lorensuhewa L."/>
            <person name="Robinson T."/>
            <person name="Song A."/>
            <person name="Song B.-B."/>
            <person name="Dinh H."/>
            <person name="Thornton R."/>
            <person name="Coyle M."/>
            <person name="Francisco L."/>
            <person name="Jackson L."/>
            <person name="Javaid M."/>
            <person name="Korchina V."/>
            <person name="Kovar C."/>
            <person name="Mata R."/>
            <person name="Mathew T."/>
            <person name="Ngo R."/>
            <person name="Nguyen L."/>
            <person name="Nguyen N."/>
            <person name="Okwuonu G."/>
            <person name="Ongeri F."/>
            <person name="Pham C."/>
            <person name="Simmons D."/>
            <person name="Wilczek-Boney K."/>
            <person name="Hale W."/>
            <person name="Jakkamsetti A."/>
            <person name="Pham P."/>
            <person name="Ruth R."/>
            <person name="San Lucas F."/>
            <person name="Warren J."/>
            <person name="Zhang J."/>
            <person name="Zhao Z."/>
            <person name="Zhou C."/>
            <person name="Zhu D."/>
            <person name="Lee S."/>
            <person name="Bess C."/>
            <person name="Blankenburg K."/>
            <person name="Forbes L."/>
            <person name="Fu Q."/>
            <person name="Gubbala S."/>
            <person name="Hirani K."/>
            <person name="Jayaseelan J.C."/>
            <person name="Lara F."/>
            <person name="Munidasa M."/>
            <person name="Palculict T."/>
            <person name="Patil S."/>
            <person name="Pu L.-L."/>
            <person name="Saada N."/>
            <person name="Tang L."/>
            <person name="Weissenberger G."/>
            <person name="Zhu Y."/>
            <person name="Hemphill L."/>
            <person name="Shang Y."/>
            <person name="Youmans B."/>
            <person name="Ayvaz T."/>
            <person name="Ross M."/>
            <person name="Santibanez J."/>
            <person name="Aqrawi P."/>
            <person name="Gross S."/>
            <person name="Joshi V."/>
            <person name="Fowler G."/>
            <person name="Nazareth L."/>
            <person name="Reid J."/>
            <person name="Worley K."/>
            <person name="Petrosino J."/>
            <person name="Highlander S."/>
            <person name="Gibbs R."/>
        </authorList>
    </citation>
    <scope>NUCLEOTIDE SEQUENCE [LARGE SCALE GENOMIC DNA]</scope>
    <source>
        <strain evidence="7 8">DSM 10105</strain>
    </source>
</reference>
<protein>
    <recommendedName>
        <fullName evidence="5">Large ribosomal subunit protein uL30</fullName>
    </recommendedName>
</protein>
<dbReference type="KEGG" id="pdo:PSDT_1325"/>
<dbReference type="SUPFAM" id="SSF55129">
    <property type="entry name" value="Ribosomal protein L30p/L7e"/>
    <property type="match status" value="1"/>
</dbReference>
<name>E6K013_PARDN</name>
<accession>E6K013</accession>
<dbReference type="Gene3D" id="3.30.1390.20">
    <property type="entry name" value="Ribosomal protein L30, ferredoxin-like fold domain"/>
    <property type="match status" value="1"/>
</dbReference>
<evidence type="ECO:0000256" key="2">
    <source>
        <dbReference type="ARBA" id="ARBA00011838"/>
    </source>
</evidence>
<dbReference type="HOGENOM" id="CLU_131047_2_0_11"/>
<comment type="similarity">
    <text evidence="1 5">Belongs to the universal ribosomal protein uL30 family.</text>
</comment>
<evidence type="ECO:0000256" key="4">
    <source>
        <dbReference type="ARBA" id="ARBA00023274"/>
    </source>
</evidence>
<dbReference type="GO" id="GO:0022625">
    <property type="term" value="C:cytosolic large ribosomal subunit"/>
    <property type="evidence" value="ECO:0007669"/>
    <property type="project" value="TreeGrafter"/>
</dbReference>
<dbReference type="EMBL" id="AEON01000001">
    <property type="protein sequence ID" value="EFT83255.1"/>
    <property type="molecule type" value="Genomic_DNA"/>
</dbReference>
<dbReference type="CDD" id="cd01658">
    <property type="entry name" value="Ribosomal_L30"/>
    <property type="match status" value="1"/>
</dbReference>
<comment type="caution">
    <text evidence="7">The sequence shown here is derived from an EMBL/GenBank/DDBJ whole genome shotgun (WGS) entry which is preliminary data.</text>
</comment>
<dbReference type="Proteomes" id="UP000004946">
    <property type="component" value="Chromosome"/>
</dbReference>
<dbReference type="PANTHER" id="PTHR15892">
    <property type="entry name" value="MITOCHONDRIAL RIBOSOMAL PROTEIN L30"/>
    <property type="match status" value="1"/>
</dbReference>
<dbReference type="InterPro" id="IPR016082">
    <property type="entry name" value="Ribosomal_uL30_ferredoxin-like"/>
</dbReference>
<feature type="domain" description="Large ribosomal subunit protein uL30-like ferredoxin-like fold" evidence="6">
    <location>
        <begin position="7"/>
        <end position="57"/>
    </location>
</feature>
<dbReference type="PIRSF" id="PIRSF002211">
    <property type="entry name" value="Ribosomal_L30_bac-type"/>
    <property type="match status" value="1"/>
</dbReference>
<comment type="subunit">
    <text evidence="2 5">Part of the 50S ribosomal subunit.</text>
</comment>
<evidence type="ECO:0000313" key="7">
    <source>
        <dbReference type="EMBL" id="EFT83255.1"/>
    </source>
</evidence>
<proteinExistence type="inferred from homology"/>
<dbReference type="NCBIfam" id="TIGR01308">
    <property type="entry name" value="rpmD_bact"/>
    <property type="match status" value="1"/>
</dbReference>
<dbReference type="InterPro" id="IPR036919">
    <property type="entry name" value="Ribo_uL30_ferredoxin-like_sf"/>
</dbReference>
<dbReference type="PATRIC" id="fig|864564.6.peg.1453"/>
<dbReference type="InterPro" id="IPR005996">
    <property type="entry name" value="Ribosomal_uL30_bac-type"/>
</dbReference>
<dbReference type="GO" id="GO:0006412">
    <property type="term" value="P:translation"/>
    <property type="evidence" value="ECO:0007669"/>
    <property type="project" value="UniProtKB-UniRule"/>
</dbReference>
<gene>
    <name evidence="5 7" type="primary">rpmD</name>
    <name evidence="7" type="ORF">HMPREF0620_0260</name>
</gene>